<evidence type="ECO:0000313" key="2">
    <source>
        <dbReference type="Proteomes" id="UP001168821"/>
    </source>
</evidence>
<protein>
    <submittedName>
        <fullName evidence="1">Uncharacterized protein</fullName>
    </submittedName>
</protein>
<comment type="caution">
    <text evidence="1">The sequence shown here is derived from an EMBL/GenBank/DDBJ whole genome shotgun (WGS) entry which is preliminary data.</text>
</comment>
<proteinExistence type="predicted"/>
<gene>
    <name evidence="1" type="ORF">Zmor_006327</name>
</gene>
<name>A0AA38MLC3_9CUCU</name>
<dbReference type="Proteomes" id="UP001168821">
    <property type="component" value="Unassembled WGS sequence"/>
</dbReference>
<accession>A0AA38MLC3</accession>
<organism evidence="1 2">
    <name type="scientific">Zophobas morio</name>
    <dbReference type="NCBI Taxonomy" id="2755281"/>
    <lineage>
        <taxon>Eukaryota</taxon>
        <taxon>Metazoa</taxon>
        <taxon>Ecdysozoa</taxon>
        <taxon>Arthropoda</taxon>
        <taxon>Hexapoda</taxon>
        <taxon>Insecta</taxon>
        <taxon>Pterygota</taxon>
        <taxon>Neoptera</taxon>
        <taxon>Endopterygota</taxon>
        <taxon>Coleoptera</taxon>
        <taxon>Polyphaga</taxon>
        <taxon>Cucujiformia</taxon>
        <taxon>Tenebrionidae</taxon>
        <taxon>Zophobas</taxon>
    </lineage>
</organism>
<dbReference type="AlphaFoldDB" id="A0AA38MLC3"/>
<dbReference type="EMBL" id="JALNTZ010000002">
    <property type="protein sequence ID" value="KAJ3661955.1"/>
    <property type="molecule type" value="Genomic_DNA"/>
</dbReference>
<reference evidence="1" key="1">
    <citation type="journal article" date="2023" name="G3 (Bethesda)">
        <title>Whole genome assemblies of Zophobas morio and Tenebrio molitor.</title>
        <authorList>
            <person name="Kaur S."/>
            <person name="Stinson S.A."/>
            <person name="diCenzo G.C."/>
        </authorList>
    </citation>
    <scope>NUCLEOTIDE SEQUENCE</scope>
    <source>
        <strain evidence="1">QUZm001</strain>
    </source>
</reference>
<keyword evidence="2" id="KW-1185">Reference proteome</keyword>
<sequence>MPLGMPLEFALLQHRGCTSVIYAASFYFIEEIPETAETETCTFKEITIVEVAINLDEVQLGTGLQIGVRIKATGVNLGEDKILGVKEDGVVRTTITNGNMVVVIAIIPIGIIMDSTLKIGTPNRAKHIQLGLPQEQINMVSTLNKIGHNMRSSMLNKDKIQKQLSQLLKNKHMF</sequence>
<evidence type="ECO:0000313" key="1">
    <source>
        <dbReference type="EMBL" id="KAJ3661955.1"/>
    </source>
</evidence>